<proteinExistence type="predicted"/>
<reference evidence="3" key="1">
    <citation type="journal article" date="2019" name="Int. J. Syst. Evol. Microbiol.">
        <title>The Global Catalogue of Microorganisms (GCM) 10K type strain sequencing project: providing services to taxonomists for standard genome sequencing and annotation.</title>
        <authorList>
            <consortium name="The Broad Institute Genomics Platform"/>
            <consortium name="The Broad Institute Genome Sequencing Center for Infectious Disease"/>
            <person name="Wu L."/>
            <person name="Ma J."/>
        </authorList>
    </citation>
    <scope>NUCLEOTIDE SEQUENCE [LARGE SCALE GENOMIC DNA]</scope>
    <source>
        <strain evidence="3">JCM 11448</strain>
    </source>
</reference>
<dbReference type="Proteomes" id="UP001500282">
    <property type="component" value="Unassembled WGS sequence"/>
</dbReference>
<feature type="region of interest" description="Disordered" evidence="1">
    <location>
        <begin position="38"/>
        <end position="74"/>
    </location>
</feature>
<organism evidence="2 3">
    <name type="scientific">Streptomyces javensis</name>
    <dbReference type="NCBI Taxonomy" id="114698"/>
    <lineage>
        <taxon>Bacteria</taxon>
        <taxon>Bacillati</taxon>
        <taxon>Actinomycetota</taxon>
        <taxon>Actinomycetes</taxon>
        <taxon>Kitasatosporales</taxon>
        <taxon>Streptomycetaceae</taxon>
        <taxon>Streptomyces</taxon>
        <taxon>Streptomyces violaceusniger group</taxon>
    </lineage>
</organism>
<sequence length="74" mass="8065">MTAATGPTGDGQVFLRIEKGRPDALELAALTAALFQRLAAQPAEPDRPRPRAGWRRPERSPGFQGPRSWQDTAP</sequence>
<name>A0ABP4HRI0_9ACTN</name>
<keyword evidence="3" id="KW-1185">Reference proteome</keyword>
<evidence type="ECO:0000313" key="2">
    <source>
        <dbReference type="EMBL" id="GAA1282937.1"/>
    </source>
</evidence>
<dbReference type="EMBL" id="BAAAIH010000030">
    <property type="protein sequence ID" value="GAA1282937.1"/>
    <property type="molecule type" value="Genomic_DNA"/>
</dbReference>
<evidence type="ECO:0000313" key="3">
    <source>
        <dbReference type="Proteomes" id="UP001500282"/>
    </source>
</evidence>
<dbReference type="Pfam" id="PF13822">
    <property type="entry name" value="ACC_epsilon"/>
    <property type="match status" value="1"/>
</dbReference>
<accession>A0ABP4HRI0</accession>
<feature type="compositionally biased region" description="Basic and acidic residues" evidence="1">
    <location>
        <begin position="44"/>
        <end position="59"/>
    </location>
</feature>
<comment type="caution">
    <text evidence="2">The sequence shown here is derived from an EMBL/GenBank/DDBJ whole genome shotgun (WGS) entry which is preliminary data.</text>
</comment>
<dbReference type="InterPro" id="IPR032716">
    <property type="entry name" value="ACC_epsilon"/>
</dbReference>
<evidence type="ECO:0000256" key="1">
    <source>
        <dbReference type="SAM" id="MobiDB-lite"/>
    </source>
</evidence>
<protein>
    <submittedName>
        <fullName evidence="2">Acyl-CoA carboxylase epsilon subunit</fullName>
    </submittedName>
</protein>
<gene>
    <name evidence="2" type="ORF">GCM10009579_50080</name>
</gene>